<dbReference type="CDD" id="cd00067">
    <property type="entry name" value="GAL4"/>
    <property type="match status" value="1"/>
</dbReference>
<dbReference type="GO" id="GO:0000981">
    <property type="term" value="F:DNA-binding transcription factor activity, RNA polymerase II-specific"/>
    <property type="evidence" value="ECO:0007669"/>
    <property type="project" value="InterPro"/>
</dbReference>
<feature type="compositionally biased region" description="Basic residues" evidence="7">
    <location>
        <begin position="74"/>
        <end position="84"/>
    </location>
</feature>
<proteinExistence type="predicted"/>
<dbReference type="InterPro" id="IPR036864">
    <property type="entry name" value="Zn2-C6_fun-type_DNA-bd_sf"/>
</dbReference>
<dbReference type="GO" id="GO:0006351">
    <property type="term" value="P:DNA-templated transcription"/>
    <property type="evidence" value="ECO:0007669"/>
    <property type="project" value="InterPro"/>
</dbReference>
<dbReference type="EMBL" id="KN846953">
    <property type="protein sequence ID" value="KIV81157.1"/>
    <property type="molecule type" value="Genomic_DNA"/>
</dbReference>
<dbReference type="HOGENOM" id="CLU_007531_1_1_1"/>
<dbReference type="Proteomes" id="UP000053599">
    <property type="component" value="Unassembled WGS sequence"/>
</dbReference>
<dbReference type="STRING" id="1016849.A0A0D1YDV2"/>
<accession>A0A0D1YDV2</accession>
<dbReference type="PANTHER" id="PTHR47338:SF10">
    <property type="entry name" value="TRANSCRIPTION FACTOR DOMAIN-CONTAINING PROTEIN-RELATED"/>
    <property type="match status" value="1"/>
</dbReference>
<evidence type="ECO:0000259" key="8">
    <source>
        <dbReference type="PROSITE" id="PS50048"/>
    </source>
</evidence>
<feature type="region of interest" description="Disordered" evidence="7">
    <location>
        <begin position="61"/>
        <end position="119"/>
    </location>
</feature>
<evidence type="ECO:0000313" key="10">
    <source>
        <dbReference type="Proteomes" id="UP000053599"/>
    </source>
</evidence>
<reference evidence="9 10" key="1">
    <citation type="submission" date="2015-01" db="EMBL/GenBank/DDBJ databases">
        <title>The Genome Sequence of Exophiala sideris CBS121828.</title>
        <authorList>
            <consortium name="The Broad Institute Genomics Platform"/>
            <person name="Cuomo C."/>
            <person name="de Hoog S."/>
            <person name="Gorbushina A."/>
            <person name="Stielow B."/>
            <person name="Teixiera M."/>
            <person name="Abouelleil A."/>
            <person name="Chapman S.B."/>
            <person name="Priest M."/>
            <person name="Young S.K."/>
            <person name="Wortman J."/>
            <person name="Nusbaum C."/>
            <person name="Birren B."/>
        </authorList>
    </citation>
    <scope>NUCLEOTIDE SEQUENCE [LARGE SCALE GENOMIC DNA]</scope>
    <source>
        <strain evidence="9 10">CBS 121828</strain>
    </source>
</reference>
<evidence type="ECO:0000256" key="3">
    <source>
        <dbReference type="ARBA" id="ARBA00023015"/>
    </source>
</evidence>
<name>A0A0D1YDV2_9EURO</name>
<evidence type="ECO:0000256" key="5">
    <source>
        <dbReference type="ARBA" id="ARBA00023163"/>
    </source>
</evidence>
<organism evidence="9 10">
    <name type="scientific">Exophiala sideris</name>
    <dbReference type="NCBI Taxonomy" id="1016849"/>
    <lineage>
        <taxon>Eukaryota</taxon>
        <taxon>Fungi</taxon>
        <taxon>Dikarya</taxon>
        <taxon>Ascomycota</taxon>
        <taxon>Pezizomycotina</taxon>
        <taxon>Eurotiomycetes</taxon>
        <taxon>Chaetothyriomycetidae</taxon>
        <taxon>Chaetothyriales</taxon>
        <taxon>Herpotrichiellaceae</taxon>
        <taxon>Exophiala</taxon>
    </lineage>
</organism>
<dbReference type="Gene3D" id="4.10.240.10">
    <property type="entry name" value="Zn(2)-C6 fungal-type DNA-binding domain"/>
    <property type="match status" value="1"/>
</dbReference>
<dbReference type="SUPFAM" id="SSF57701">
    <property type="entry name" value="Zn2/Cys6 DNA-binding domain"/>
    <property type="match status" value="1"/>
</dbReference>
<dbReference type="PANTHER" id="PTHR47338">
    <property type="entry name" value="ZN(II)2CYS6 TRANSCRIPTION FACTOR (EUROFUNG)-RELATED"/>
    <property type="match status" value="1"/>
</dbReference>
<evidence type="ECO:0000256" key="6">
    <source>
        <dbReference type="ARBA" id="ARBA00023242"/>
    </source>
</evidence>
<evidence type="ECO:0000313" key="9">
    <source>
        <dbReference type="EMBL" id="KIV81157.1"/>
    </source>
</evidence>
<dbReference type="AlphaFoldDB" id="A0A0D1YDV2"/>
<evidence type="ECO:0000256" key="7">
    <source>
        <dbReference type="SAM" id="MobiDB-lite"/>
    </source>
</evidence>
<dbReference type="InterPro" id="IPR050815">
    <property type="entry name" value="TF_fung"/>
</dbReference>
<dbReference type="OrthoDB" id="3862662at2759"/>
<evidence type="ECO:0000256" key="4">
    <source>
        <dbReference type="ARBA" id="ARBA00023125"/>
    </source>
</evidence>
<dbReference type="SMART" id="SM00906">
    <property type="entry name" value="Fungal_trans"/>
    <property type="match status" value="1"/>
</dbReference>
<dbReference type="SMART" id="SM00066">
    <property type="entry name" value="GAL4"/>
    <property type="match status" value="1"/>
</dbReference>
<dbReference type="GO" id="GO:0005634">
    <property type="term" value="C:nucleus"/>
    <property type="evidence" value="ECO:0007669"/>
    <property type="project" value="UniProtKB-SubCell"/>
</dbReference>
<evidence type="ECO:0000256" key="1">
    <source>
        <dbReference type="ARBA" id="ARBA00004123"/>
    </source>
</evidence>
<keyword evidence="6" id="KW-0539">Nucleus</keyword>
<dbReference type="PROSITE" id="PS50048">
    <property type="entry name" value="ZN2_CY6_FUNGAL_2"/>
    <property type="match status" value="1"/>
</dbReference>
<dbReference type="GO" id="GO:0008270">
    <property type="term" value="F:zinc ion binding"/>
    <property type="evidence" value="ECO:0007669"/>
    <property type="project" value="InterPro"/>
</dbReference>
<keyword evidence="5" id="KW-0804">Transcription</keyword>
<keyword evidence="2" id="KW-0479">Metal-binding</keyword>
<dbReference type="InterPro" id="IPR007219">
    <property type="entry name" value="XnlR_reg_dom"/>
</dbReference>
<feature type="domain" description="Zn(2)-C6 fungal-type" evidence="8">
    <location>
        <begin position="28"/>
        <end position="58"/>
    </location>
</feature>
<evidence type="ECO:0000256" key="2">
    <source>
        <dbReference type="ARBA" id="ARBA00022723"/>
    </source>
</evidence>
<dbReference type="Pfam" id="PF00172">
    <property type="entry name" value="Zn_clus"/>
    <property type="match status" value="1"/>
</dbReference>
<dbReference type="PROSITE" id="PS00463">
    <property type="entry name" value="ZN2_CY6_FUNGAL_1"/>
    <property type="match status" value="1"/>
</dbReference>
<dbReference type="InterPro" id="IPR001138">
    <property type="entry name" value="Zn2Cys6_DnaBD"/>
</dbReference>
<dbReference type="CDD" id="cd12148">
    <property type="entry name" value="fungal_TF_MHR"/>
    <property type="match status" value="1"/>
</dbReference>
<comment type="subcellular location">
    <subcellularLocation>
        <location evidence="1">Nucleus</location>
    </subcellularLocation>
</comment>
<protein>
    <recommendedName>
        <fullName evidence="8">Zn(2)-C6 fungal-type domain-containing protein</fullName>
    </recommendedName>
</protein>
<dbReference type="Pfam" id="PF04082">
    <property type="entry name" value="Fungal_trans"/>
    <property type="match status" value="1"/>
</dbReference>
<keyword evidence="3" id="KW-0805">Transcription regulation</keyword>
<dbReference type="GO" id="GO:0003677">
    <property type="term" value="F:DNA binding"/>
    <property type="evidence" value="ECO:0007669"/>
    <property type="project" value="UniProtKB-KW"/>
</dbReference>
<keyword evidence="4" id="KW-0238">DNA-binding</keyword>
<sequence length="866" mass="96096">MDAKTWPCVEDDVATGASVAAFSMPDVSCEACRRRKAKCDRKIPSCSLCLKSSQECCYPSKRLRPGPKTGSTQKKPRVSKKRKSQVQGQEDLMRGSNSGSNEDEFSMVSDSQVSEGLAYLPPPAPTNLPLSPEATTAATTVANGPNIATQPSCFDLNPRAAGDDLVSNVTHWSHPVNQTLSGEDFVNLSMGNSDAILHTSHALNISPAVLEKLIDSYFSNMTAFSLFHRPSFAEKLKRIGPSLYLHALLASMCSISARFTSDSEDKALSDPFNAEPSSIPCADHFHQVALRFEEESLTQCSDGTPPLEFLQAIILTTFFQLTKGVHGRAWRWLGTCIRVAYELNLHCIDAYKQDDYVPSTAAETLAWSRDEERRRCWWAVWEMDCFASTLRRVPTGLNWSQNKTFLPVEDRLWHRQNFHPSCALAAKPGDRWQLLQRSGNESPVAWNIIVISLSRDAQTISHLDEAFDGFHAKSDTSMSTSVPTSEADKRAHRADEELEIISHSLQCTLMALPDALQYHNEPLRFTTVDCGQTPVSSMLHYAKYSIYVLTELTKFMIAHYYTFSKGQKLSGRLQSNADIDRIEANRLPGTLLMCTTRKPNMEGLKQYVEASNNIVLLLNRCTSTHIRYVNPFLATTIWLAATVQLLNKNFGPPGGNRDLAEARFNTLRLTYKQFVRFWNTPGGLLQHLDSLEDSFHRLHEGEPSTTVDPRDTASNQGEQRCEQLFRMPEIPTCFSGSSAPQKPPSASYTSALTEPNLTGSGVNPMMSSLVHSSQEIGERRQPTVHNFDPSVTQNQQAGLPHGDHAGSQMGVGQVDAGMQFDERVPTDAMFQSVEFPMNFDYDPDTDVTVYLNSLLSGSYSGSLGPS</sequence>
<gene>
    <name evidence="9" type="ORF">PV11_08596</name>
</gene>